<organism evidence="1 2">
    <name type="scientific">Petrolisthes manimaculis</name>
    <dbReference type="NCBI Taxonomy" id="1843537"/>
    <lineage>
        <taxon>Eukaryota</taxon>
        <taxon>Metazoa</taxon>
        <taxon>Ecdysozoa</taxon>
        <taxon>Arthropoda</taxon>
        <taxon>Crustacea</taxon>
        <taxon>Multicrustacea</taxon>
        <taxon>Malacostraca</taxon>
        <taxon>Eumalacostraca</taxon>
        <taxon>Eucarida</taxon>
        <taxon>Decapoda</taxon>
        <taxon>Pleocyemata</taxon>
        <taxon>Anomura</taxon>
        <taxon>Galatheoidea</taxon>
        <taxon>Porcellanidae</taxon>
        <taxon>Petrolisthes</taxon>
    </lineage>
</organism>
<evidence type="ECO:0000313" key="1">
    <source>
        <dbReference type="EMBL" id="KAK4329534.1"/>
    </source>
</evidence>
<accession>A0AAE1QNI0</accession>
<name>A0AAE1QNI0_9EUCA</name>
<evidence type="ECO:0000313" key="2">
    <source>
        <dbReference type="Proteomes" id="UP001292094"/>
    </source>
</evidence>
<proteinExistence type="predicted"/>
<dbReference type="EMBL" id="JAWZYT010000007">
    <property type="protein sequence ID" value="KAK4329534.1"/>
    <property type="molecule type" value="Genomic_DNA"/>
</dbReference>
<sequence length="91" mass="10256">MQAAHENDKHALKWATEFQAAHKYLIAVYITLALKACHSFLSSETDGYGVGEKLTRGMVGEKEVGIMMGKGHSREEFMDREVEVIKGKREE</sequence>
<dbReference type="AlphaFoldDB" id="A0AAE1QNI0"/>
<protein>
    <submittedName>
        <fullName evidence="1">Uncharacterized protein</fullName>
    </submittedName>
</protein>
<gene>
    <name evidence="1" type="ORF">Pmani_000125</name>
</gene>
<comment type="caution">
    <text evidence="1">The sequence shown here is derived from an EMBL/GenBank/DDBJ whole genome shotgun (WGS) entry which is preliminary data.</text>
</comment>
<reference evidence="1" key="1">
    <citation type="submission" date="2023-11" db="EMBL/GenBank/DDBJ databases">
        <title>Genome assemblies of two species of porcelain crab, Petrolisthes cinctipes and Petrolisthes manimaculis (Anomura: Porcellanidae).</title>
        <authorList>
            <person name="Angst P."/>
        </authorList>
    </citation>
    <scope>NUCLEOTIDE SEQUENCE</scope>
    <source>
        <strain evidence="1">PB745_02</strain>
        <tissue evidence="1">Gill</tissue>
    </source>
</reference>
<dbReference type="Proteomes" id="UP001292094">
    <property type="component" value="Unassembled WGS sequence"/>
</dbReference>
<keyword evidence="2" id="KW-1185">Reference proteome</keyword>